<reference evidence="2" key="1">
    <citation type="submission" date="2013-03" db="EMBL/GenBank/DDBJ databases">
        <title>The Genome Sequence of Anopheles minimus MINIMUS1.</title>
        <authorList>
            <consortium name="The Broad Institute Genomics Platform"/>
            <person name="Neafsey D.E."/>
            <person name="Walton C."/>
            <person name="Walker B."/>
            <person name="Young S.K."/>
            <person name="Zeng Q."/>
            <person name="Gargeya S."/>
            <person name="Fitzgerald M."/>
            <person name="Haas B."/>
            <person name="Abouelleil A."/>
            <person name="Allen A.W."/>
            <person name="Alvarado L."/>
            <person name="Arachchi H.M."/>
            <person name="Berlin A.M."/>
            <person name="Chapman S.B."/>
            <person name="Gainer-Dewar J."/>
            <person name="Goldberg J."/>
            <person name="Griggs A."/>
            <person name="Gujja S."/>
            <person name="Hansen M."/>
            <person name="Howarth C."/>
            <person name="Imamovic A."/>
            <person name="Ireland A."/>
            <person name="Larimer J."/>
            <person name="McCowan C."/>
            <person name="Murphy C."/>
            <person name="Pearson M."/>
            <person name="Poon T.W."/>
            <person name="Priest M."/>
            <person name="Roberts A."/>
            <person name="Saif S."/>
            <person name="Shea T."/>
            <person name="Sisk P."/>
            <person name="Sykes S."/>
            <person name="Wortman J."/>
            <person name="Nusbaum C."/>
            <person name="Birren B."/>
        </authorList>
    </citation>
    <scope>NUCLEOTIDE SEQUENCE [LARGE SCALE GENOMIC DNA]</scope>
    <source>
        <strain evidence="2">MINIMUS1</strain>
    </source>
</reference>
<protein>
    <submittedName>
        <fullName evidence="1">Uncharacterized protein</fullName>
    </submittedName>
</protein>
<name>A0A182WJ19_9DIPT</name>
<dbReference type="VEuPathDB" id="VectorBase:AMIN010373"/>
<evidence type="ECO:0000313" key="2">
    <source>
        <dbReference type="Proteomes" id="UP000075920"/>
    </source>
</evidence>
<accession>A0A182WJ19</accession>
<dbReference type="AlphaFoldDB" id="A0A182WJ19"/>
<evidence type="ECO:0000313" key="1">
    <source>
        <dbReference type="EnsemblMetazoa" id="AMIN010373-PA"/>
    </source>
</evidence>
<organism evidence="1 2">
    <name type="scientific">Anopheles minimus</name>
    <dbReference type="NCBI Taxonomy" id="112268"/>
    <lineage>
        <taxon>Eukaryota</taxon>
        <taxon>Metazoa</taxon>
        <taxon>Ecdysozoa</taxon>
        <taxon>Arthropoda</taxon>
        <taxon>Hexapoda</taxon>
        <taxon>Insecta</taxon>
        <taxon>Pterygota</taxon>
        <taxon>Neoptera</taxon>
        <taxon>Endopterygota</taxon>
        <taxon>Diptera</taxon>
        <taxon>Nematocera</taxon>
        <taxon>Culicoidea</taxon>
        <taxon>Culicidae</taxon>
        <taxon>Anophelinae</taxon>
        <taxon>Anopheles</taxon>
    </lineage>
</organism>
<sequence>MQEPNANFLQLMRPREMACLRRERVDDGVTEHSIGRGWHPSNASPNEVEEMNFQDFFYAPQKKGLVIMQREECRFHPSEGSLM</sequence>
<dbReference type="Proteomes" id="UP000075920">
    <property type="component" value="Unassembled WGS sequence"/>
</dbReference>
<proteinExistence type="predicted"/>
<keyword evidence="2" id="KW-1185">Reference proteome</keyword>
<dbReference type="EnsemblMetazoa" id="AMIN010373-RA">
    <property type="protein sequence ID" value="AMIN010373-PA"/>
    <property type="gene ID" value="AMIN010373"/>
</dbReference>
<reference evidence="1" key="2">
    <citation type="submission" date="2020-05" db="UniProtKB">
        <authorList>
            <consortium name="EnsemblMetazoa"/>
        </authorList>
    </citation>
    <scope>IDENTIFICATION</scope>
    <source>
        <strain evidence="1">MINIMUS1</strain>
    </source>
</reference>